<keyword evidence="2" id="KW-1133">Transmembrane helix</keyword>
<gene>
    <name evidence="3" type="ORF">ACFPEL_21760</name>
</gene>
<dbReference type="RefSeq" id="WP_378015006.1">
    <property type="nucleotide sequence ID" value="NZ_BAABHN010000045.1"/>
</dbReference>
<dbReference type="InterPro" id="IPR025498">
    <property type="entry name" value="DUF4389"/>
</dbReference>
<accession>A0ABV9RN40</accession>
<dbReference type="Proteomes" id="UP001595909">
    <property type="component" value="Unassembled WGS sequence"/>
</dbReference>
<keyword evidence="2" id="KW-0472">Membrane</keyword>
<reference evidence="4" key="1">
    <citation type="journal article" date="2019" name="Int. J. Syst. Evol. Microbiol.">
        <title>The Global Catalogue of Microorganisms (GCM) 10K type strain sequencing project: providing services to taxonomists for standard genome sequencing and annotation.</title>
        <authorList>
            <consortium name="The Broad Institute Genomics Platform"/>
            <consortium name="The Broad Institute Genome Sequencing Center for Infectious Disease"/>
            <person name="Wu L."/>
            <person name="Ma J."/>
        </authorList>
    </citation>
    <scope>NUCLEOTIDE SEQUENCE [LARGE SCALE GENOMIC DNA]</scope>
    <source>
        <strain evidence="4">CCUG 50347</strain>
    </source>
</reference>
<dbReference type="Pfam" id="PF14333">
    <property type="entry name" value="DUF4389"/>
    <property type="match status" value="2"/>
</dbReference>
<feature type="transmembrane region" description="Helical" evidence="2">
    <location>
        <begin position="157"/>
        <end position="177"/>
    </location>
</feature>
<evidence type="ECO:0000256" key="1">
    <source>
        <dbReference type="SAM" id="MobiDB-lite"/>
    </source>
</evidence>
<keyword evidence="4" id="KW-1185">Reference proteome</keyword>
<comment type="caution">
    <text evidence="3">The sequence shown here is derived from an EMBL/GenBank/DDBJ whole genome shotgun (WGS) entry which is preliminary data.</text>
</comment>
<sequence>MSDTDRTLAVRVTAQPEPDPSRALWLVKWLLLIPHIIVLALLGVVFVVLTLVALVAIVITGRYPRAIFEFNLGVLRWAWRVGYYGYAANGTDRYPPFTLAERPDYPAHLDIDYPEELSRGLALVKWWLLAIPHYLVLALLLGTNTVTTDGNGTAGTLAVQTGLISLLVLIAAVGLLFTGRYSRGIYDAVVGLNRWVLRVVAYVTLMTDTYPPFRLDQGGAEPGPRPPSPTDLPSGSEAAQPAVDGGAVEQGSDRAEARHRAETASST</sequence>
<organism evidence="3 4">
    <name type="scientific">Actinomycetospora chibensis</name>
    <dbReference type="NCBI Taxonomy" id="663606"/>
    <lineage>
        <taxon>Bacteria</taxon>
        <taxon>Bacillati</taxon>
        <taxon>Actinomycetota</taxon>
        <taxon>Actinomycetes</taxon>
        <taxon>Pseudonocardiales</taxon>
        <taxon>Pseudonocardiaceae</taxon>
        <taxon>Actinomycetospora</taxon>
    </lineage>
</organism>
<feature type="transmembrane region" description="Helical" evidence="2">
    <location>
        <begin position="29"/>
        <end position="59"/>
    </location>
</feature>
<dbReference type="EMBL" id="JBHSIM010000045">
    <property type="protein sequence ID" value="MFC4835050.1"/>
    <property type="molecule type" value="Genomic_DNA"/>
</dbReference>
<keyword evidence="2" id="KW-0812">Transmembrane</keyword>
<evidence type="ECO:0000313" key="3">
    <source>
        <dbReference type="EMBL" id="MFC4835050.1"/>
    </source>
</evidence>
<protein>
    <submittedName>
        <fullName evidence="3">DUF4389 domain-containing protein</fullName>
    </submittedName>
</protein>
<feature type="transmembrane region" description="Helical" evidence="2">
    <location>
        <begin position="126"/>
        <end position="145"/>
    </location>
</feature>
<proteinExistence type="predicted"/>
<feature type="compositionally biased region" description="Basic and acidic residues" evidence="1">
    <location>
        <begin position="251"/>
        <end position="267"/>
    </location>
</feature>
<evidence type="ECO:0000313" key="4">
    <source>
        <dbReference type="Proteomes" id="UP001595909"/>
    </source>
</evidence>
<name>A0ABV9RN40_9PSEU</name>
<evidence type="ECO:0000256" key="2">
    <source>
        <dbReference type="SAM" id="Phobius"/>
    </source>
</evidence>
<feature type="region of interest" description="Disordered" evidence="1">
    <location>
        <begin position="214"/>
        <end position="267"/>
    </location>
</feature>